<dbReference type="HOGENOM" id="CLU_1264373_0_0_1"/>
<evidence type="ECO:0000256" key="7">
    <source>
        <dbReference type="ARBA" id="ARBA00023053"/>
    </source>
</evidence>
<dbReference type="Proteomes" id="UP000015102">
    <property type="component" value="Unassembled WGS sequence"/>
</dbReference>
<evidence type="ECO:0000256" key="6">
    <source>
        <dbReference type="ARBA" id="ARBA00022989"/>
    </source>
</evidence>
<comment type="subcellular location">
    <subcellularLocation>
        <location evidence="1">Membrane</location>
        <topology evidence="1">Multi-pass membrane protein</topology>
    </subcellularLocation>
</comment>
<dbReference type="PANTHER" id="PTHR11690">
    <property type="entry name" value="AMILORIDE-SENSITIVE SODIUM CHANNEL-RELATED"/>
    <property type="match status" value="1"/>
</dbReference>
<evidence type="ECO:0000256" key="4">
    <source>
        <dbReference type="ARBA" id="ARBA00022461"/>
    </source>
</evidence>
<dbReference type="PROSITE" id="PS01206">
    <property type="entry name" value="ASC"/>
    <property type="match status" value="1"/>
</dbReference>
<comment type="similarity">
    <text evidence="2 12">Belongs to the amiloride-sensitive sodium channel (TC 1.A.6) family.</text>
</comment>
<dbReference type="AlphaFoldDB" id="T1H366"/>
<evidence type="ECO:0000313" key="14">
    <source>
        <dbReference type="EnsemblMetazoa" id="MESCA010683-PA"/>
    </source>
</evidence>
<keyword evidence="9 13" id="KW-0472">Membrane</keyword>
<evidence type="ECO:0000313" key="15">
    <source>
        <dbReference type="Proteomes" id="UP000015102"/>
    </source>
</evidence>
<protein>
    <recommendedName>
        <fullName evidence="16">Pickpocket protein 28</fullName>
    </recommendedName>
</protein>
<evidence type="ECO:0000256" key="11">
    <source>
        <dbReference type="ARBA" id="ARBA00023303"/>
    </source>
</evidence>
<keyword evidence="5 12" id="KW-0812">Transmembrane</keyword>
<dbReference type="EnsemblMetazoa" id="MESCA010683-RA">
    <property type="protein sequence ID" value="MESCA010683-PA"/>
    <property type="gene ID" value="MESCA010683"/>
</dbReference>
<sequence>ILFHTPDEIPRQEDFILVSTRERALISVTPKVIQTSDEHFKNYTKSNCELECFTNETLKECGCVGFYMPRNNKTRVCTSKEKDCISSTELNLLEAASKKNKQICNCLQTCVSITYMTEISQAYYDAKPYFKQIFNKLSMENSTDEHISKRQFTFLNIYFKENQFVGWTRSEIFGITDFLANIGGFLGLFMGISVLSVTEIIYFFTIRLFTQYTSRQTQA</sequence>
<dbReference type="GO" id="GO:0005886">
    <property type="term" value="C:plasma membrane"/>
    <property type="evidence" value="ECO:0007669"/>
    <property type="project" value="TreeGrafter"/>
</dbReference>
<name>T1H366_MEGSC</name>
<dbReference type="InterPro" id="IPR001873">
    <property type="entry name" value="ENaC"/>
</dbReference>
<evidence type="ECO:0000256" key="5">
    <source>
        <dbReference type="ARBA" id="ARBA00022692"/>
    </source>
</evidence>
<dbReference type="STRING" id="36166.T1H366"/>
<evidence type="ECO:0000256" key="9">
    <source>
        <dbReference type="ARBA" id="ARBA00023136"/>
    </source>
</evidence>
<reference evidence="14" key="2">
    <citation type="submission" date="2015-06" db="UniProtKB">
        <authorList>
            <consortium name="EnsemblMetazoa"/>
        </authorList>
    </citation>
    <scope>IDENTIFICATION</scope>
</reference>
<keyword evidence="15" id="KW-1185">Reference proteome</keyword>
<dbReference type="InterPro" id="IPR020903">
    <property type="entry name" value="ENaC_CS"/>
</dbReference>
<keyword evidence="6 13" id="KW-1133">Transmembrane helix</keyword>
<organism evidence="14 15">
    <name type="scientific">Megaselia scalaris</name>
    <name type="common">Humpbacked fly</name>
    <name type="synonym">Phora scalaris</name>
    <dbReference type="NCBI Taxonomy" id="36166"/>
    <lineage>
        <taxon>Eukaryota</taxon>
        <taxon>Metazoa</taxon>
        <taxon>Ecdysozoa</taxon>
        <taxon>Arthropoda</taxon>
        <taxon>Hexapoda</taxon>
        <taxon>Insecta</taxon>
        <taxon>Pterygota</taxon>
        <taxon>Neoptera</taxon>
        <taxon>Endopterygota</taxon>
        <taxon>Diptera</taxon>
        <taxon>Brachycera</taxon>
        <taxon>Muscomorpha</taxon>
        <taxon>Platypezoidea</taxon>
        <taxon>Phoridae</taxon>
        <taxon>Megaseliini</taxon>
        <taxon>Megaselia</taxon>
    </lineage>
</organism>
<evidence type="ECO:0000256" key="12">
    <source>
        <dbReference type="RuleBase" id="RU000679"/>
    </source>
</evidence>
<evidence type="ECO:0008006" key="16">
    <source>
        <dbReference type="Google" id="ProtNLM"/>
    </source>
</evidence>
<evidence type="ECO:0000256" key="13">
    <source>
        <dbReference type="SAM" id="Phobius"/>
    </source>
</evidence>
<dbReference type="Gene3D" id="1.10.287.820">
    <property type="entry name" value="Acid-sensing ion channel domain"/>
    <property type="match status" value="1"/>
</dbReference>
<dbReference type="Pfam" id="PF00858">
    <property type="entry name" value="ASC"/>
    <property type="match status" value="1"/>
</dbReference>
<dbReference type="Gene3D" id="1.10.287.770">
    <property type="entry name" value="YojJ-like"/>
    <property type="match status" value="1"/>
</dbReference>
<keyword evidence="3 12" id="KW-0813">Transport</keyword>
<proteinExistence type="inferred from homology"/>
<feature type="transmembrane region" description="Helical" evidence="13">
    <location>
        <begin position="178"/>
        <end position="205"/>
    </location>
</feature>
<keyword evidence="10 12" id="KW-0739">Sodium transport</keyword>
<evidence type="ECO:0000256" key="10">
    <source>
        <dbReference type="ARBA" id="ARBA00023201"/>
    </source>
</evidence>
<evidence type="ECO:0000256" key="2">
    <source>
        <dbReference type="ARBA" id="ARBA00007193"/>
    </source>
</evidence>
<keyword evidence="7" id="KW-0915">Sodium</keyword>
<dbReference type="OMA" id="CELECFT"/>
<evidence type="ECO:0000256" key="1">
    <source>
        <dbReference type="ARBA" id="ARBA00004141"/>
    </source>
</evidence>
<reference evidence="15" key="1">
    <citation type="submission" date="2013-02" db="EMBL/GenBank/DDBJ databases">
        <authorList>
            <person name="Hughes D."/>
        </authorList>
    </citation>
    <scope>NUCLEOTIDE SEQUENCE</scope>
    <source>
        <strain>Durham</strain>
        <strain evidence="15">NC isolate 2 -- Noor lab</strain>
    </source>
</reference>
<evidence type="ECO:0000256" key="3">
    <source>
        <dbReference type="ARBA" id="ARBA00022448"/>
    </source>
</evidence>
<dbReference type="EMBL" id="CAQQ02171020">
    <property type="status" value="NOT_ANNOTATED_CDS"/>
    <property type="molecule type" value="Genomic_DNA"/>
</dbReference>
<keyword evidence="4 12" id="KW-0894">Sodium channel</keyword>
<evidence type="ECO:0000256" key="8">
    <source>
        <dbReference type="ARBA" id="ARBA00023065"/>
    </source>
</evidence>
<dbReference type="PRINTS" id="PR01078">
    <property type="entry name" value="AMINACHANNEL"/>
</dbReference>
<accession>T1H366</accession>
<dbReference type="GO" id="GO:0015280">
    <property type="term" value="F:ligand-gated sodium channel activity"/>
    <property type="evidence" value="ECO:0007669"/>
    <property type="project" value="TreeGrafter"/>
</dbReference>
<keyword evidence="11 12" id="KW-0407">Ion channel</keyword>
<dbReference type="PANTHER" id="PTHR11690:SF288">
    <property type="entry name" value="AMILORIDE-SENSITIVE NA+ CHANNEL-RELATED"/>
    <property type="match status" value="1"/>
</dbReference>
<keyword evidence="8 12" id="KW-0406">Ion transport</keyword>